<evidence type="ECO:0000313" key="3">
    <source>
        <dbReference type="EMBL" id="KKR32297.1"/>
    </source>
</evidence>
<dbReference type="GO" id="GO:0016757">
    <property type="term" value="F:glycosyltransferase activity"/>
    <property type="evidence" value="ECO:0007669"/>
    <property type="project" value="TreeGrafter"/>
</dbReference>
<organism evidence="3 4">
    <name type="scientific">Candidatus Gottesmanbacteria bacterium GW2011_GWC2_39_8</name>
    <dbReference type="NCBI Taxonomy" id="1618450"/>
    <lineage>
        <taxon>Bacteria</taxon>
        <taxon>Candidatus Gottesmaniibacteriota</taxon>
    </lineage>
</organism>
<feature type="domain" description="Glycosyltransferase subfamily 4-like N-terminal" evidence="2">
    <location>
        <begin position="17"/>
        <end position="207"/>
    </location>
</feature>
<keyword evidence="3" id="KW-0808">Transferase</keyword>
<gene>
    <name evidence="3" type="ORF">UT63_C0047G0008</name>
</gene>
<evidence type="ECO:0000256" key="1">
    <source>
        <dbReference type="SAM" id="Phobius"/>
    </source>
</evidence>
<evidence type="ECO:0000259" key="2">
    <source>
        <dbReference type="Pfam" id="PF13439"/>
    </source>
</evidence>
<accession>A0A0G0T399</accession>
<sequence length="395" mass="45432">MKILMLTPYLPYPLLSGGQIRSFNLLRKLSKKHEITLFSFIRNQEETKYKTELLKFCKEVKMFRRRPAWSWINILLSGFSAYPFLVSIYYSRSLKKAIASELKKENFDLIHSETFYVMPNIPKTDVPVLLAEQTIEYLVYKHFVNTVKFLPLKLLLNLDVLKIKFWEKYFWKKAKKVVAMSEADKKVMLDLVPELPVSIVPNGVDTDLFFKIKRKASQIPTVLFVGNFKWLQNREAVDELVQKVWPEIRKKFSKIKLWIVGRYPSPEIQAYQNQEITVSSDIDDIKKVYAESDVLLAPIYGPGGTRYKILEAMASGLPVVTTSCGIEGLGAVDGVHAIFGDGPKELAAQTINVLSDEKLRQKLVENGKNLIKADYDWAIIANHLDMLYQQVSARK</sequence>
<dbReference type="InterPro" id="IPR028098">
    <property type="entry name" value="Glyco_trans_4-like_N"/>
</dbReference>
<dbReference type="PANTHER" id="PTHR12526:SF600">
    <property type="entry name" value="GLYCOSYL TRANSFERASE GROUP 1"/>
    <property type="match status" value="1"/>
</dbReference>
<dbReference type="Proteomes" id="UP000034539">
    <property type="component" value="Unassembled WGS sequence"/>
</dbReference>
<dbReference type="EMBL" id="LBXN01000047">
    <property type="protein sequence ID" value="KKR32297.1"/>
    <property type="molecule type" value="Genomic_DNA"/>
</dbReference>
<dbReference type="AlphaFoldDB" id="A0A0G0T399"/>
<protein>
    <submittedName>
        <fullName evidence="3">Glycosyl transferase, family I</fullName>
    </submittedName>
</protein>
<comment type="caution">
    <text evidence="3">The sequence shown here is derived from an EMBL/GenBank/DDBJ whole genome shotgun (WGS) entry which is preliminary data.</text>
</comment>
<proteinExistence type="predicted"/>
<keyword evidence="1" id="KW-0812">Transmembrane</keyword>
<feature type="transmembrane region" description="Helical" evidence="1">
    <location>
        <begin position="68"/>
        <end position="90"/>
    </location>
</feature>
<dbReference type="CDD" id="cd03801">
    <property type="entry name" value="GT4_PimA-like"/>
    <property type="match status" value="1"/>
</dbReference>
<dbReference type="SUPFAM" id="SSF53756">
    <property type="entry name" value="UDP-Glycosyltransferase/glycogen phosphorylase"/>
    <property type="match status" value="1"/>
</dbReference>
<dbReference type="Gene3D" id="3.40.50.2000">
    <property type="entry name" value="Glycogen Phosphorylase B"/>
    <property type="match status" value="2"/>
</dbReference>
<evidence type="ECO:0000313" key="4">
    <source>
        <dbReference type="Proteomes" id="UP000034539"/>
    </source>
</evidence>
<name>A0A0G0T399_9BACT</name>
<keyword evidence="1" id="KW-0472">Membrane</keyword>
<keyword evidence="1" id="KW-1133">Transmembrane helix</keyword>
<dbReference type="PANTHER" id="PTHR12526">
    <property type="entry name" value="GLYCOSYLTRANSFERASE"/>
    <property type="match status" value="1"/>
</dbReference>
<dbReference type="Pfam" id="PF13692">
    <property type="entry name" value="Glyco_trans_1_4"/>
    <property type="match status" value="1"/>
</dbReference>
<dbReference type="Pfam" id="PF13439">
    <property type="entry name" value="Glyco_transf_4"/>
    <property type="match status" value="1"/>
</dbReference>
<reference evidence="3 4" key="1">
    <citation type="journal article" date="2015" name="Nature">
        <title>rRNA introns, odd ribosomes, and small enigmatic genomes across a large radiation of phyla.</title>
        <authorList>
            <person name="Brown C.T."/>
            <person name="Hug L.A."/>
            <person name="Thomas B.C."/>
            <person name="Sharon I."/>
            <person name="Castelle C.J."/>
            <person name="Singh A."/>
            <person name="Wilkins M.J."/>
            <person name="Williams K.H."/>
            <person name="Banfield J.F."/>
        </authorList>
    </citation>
    <scope>NUCLEOTIDE SEQUENCE [LARGE SCALE GENOMIC DNA]</scope>
</reference>